<keyword evidence="3" id="KW-1185">Reference proteome</keyword>
<dbReference type="EMBL" id="JAGYWB010000002">
    <property type="protein sequence ID" value="KAI0529164.1"/>
    <property type="molecule type" value="Genomic_DNA"/>
</dbReference>
<feature type="compositionally biased region" description="Basic and acidic residues" evidence="1">
    <location>
        <begin position="40"/>
        <end position="50"/>
    </location>
</feature>
<evidence type="ECO:0000313" key="2">
    <source>
        <dbReference type="EMBL" id="KAI0529164.1"/>
    </source>
</evidence>
<feature type="compositionally biased region" description="Basic residues" evidence="1">
    <location>
        <begin position="51"/>
        <end position="60"/>
    </location>
</feature>
<feature type="region of interest" description="Disordered" evidence="1">
    <location>
        <begin position="39"/>
        <end position="87"/>
    </location>
</feature>
<name>A0A8T3C8Z5_DENNO</name>
<dbReference type="Proteomes" id="UP000829196">
    <property type="component" value="Unassembled WGS sequence"/>
</dbReference>
<comment type="caution">
    <text evidence="2">The sequence shown here is derived from an EMBL/GenBank/DDBJ whole genome shotgun (WGS) entry which is preliminary data.</text>
</comment>
<protein>
    <submittedName>
        <fullName evidence="2">Uncharacterized protein</fullName>
    </submittedName>
</protein>
<evidence type="ECO:0000313" key="3">
    <source>
        <dbReference type="Proteomes" id="UP000829196"/>
    </source>
</evidence>
<reference evidence="2" key="1">
    <citation type="journal article" date="2022" name="Front. Genet.">
        <title>Chromosome-Scale Assembly of the Dendrobium nobile Genome Provides Insights Into the Molecular Mechanism of the Biosynthesis of the Medicinal Active Ingredient of Dendrobium.</title>
        <authorList>
            <person name="Xu Q."/>
            <person name="Niu S.-C."/>
            <person name="Li K.-L."/>
            <person name="Zheng P.-J."/>
            <person name="Zhang X.-J."/>
            <person name="Jia Y."/>
            <person name="Liu Y."/>
            <person name="Niu Y.-X."/>
            <person name="Yu L.-H."/>
            <person name="Chen D.-F."/>
            <person name="Zhang G.-Q."/>
        </authorList>
    </citation>
    <scope>NUCLEOTIDE SEQUENCE</scope>
    <source>
        <tissue evidence="2">Leaf</tissue>
    </source>
</reference>
<organism evidence="2 3">
    <name type="scientific">Dendrobium nobile</name>
    <name type="common">Orchid</name>
    <dbReference type="NCBI Taxonomy" id="94219"/>
    <lineage>
        <taxon>Eukaryota</taxon>
        <taxon>Viridiplantae</taxon>
        <taxon>Streptophyta</taxon>
        <taxon>Embryophyta</taxon>
        <taxon>Tracheophyta</taxon>
        <taxon>Spermatophyta</taxon>
        <taxon>Magnoliopsida</taxon>
        <taxon>Liliopsida</taxon>
        <taxon>Asparagales</taxon>
        <taxon>Orchidaceae</taxon>
        <taxon>Epidendroideae</taxon>
        <taxon>Malaxideae</taxon>
        <taxon>Dendrobiinae</taxon>
        <taxon>Dendrobium</taxon>
    </lineage>
</organism>
<feature type="compositionally biased region" description="Basic and acidic residues" evidence="1">
    <location>
        <begin position="76"/>
        <end position="87"/>
    </location>
</feature>
<sequence>MADQDTGIRTADAGGRLHLAERRYPDPIGRRKLLSLWPCTEKRSSRDPGERKRKTRKNGVQKRPEAEASASSASAAKERREGLVGVH</sequence>
<proteinExistence type="predicted"/>
<dbReference type="AlphaFoldDB" id="A0A8T3C8Z5"/>
<gene>
    <name evidence="2" type="ORF">KFK09_001711</name>
</gene>
<evidence type="ECO:0000256" key="1">
    <source>
        <dbReference type="SAM" id="MobiDB-lite"/>
    </source>
</evidence>
<accession>A0A8T3C8Z5</accession>